<dbReference type="OrthoDB" id="8008976at2759"/>
<dbReference type="STRING" id="568069.A0A1J1IQ00"/>
<gene>
    <name evidence="3" type="primary">similar to GJ18849</name>
    <name evidence="3" type="ORF">CLUMA_CG015219</name>
</gene>
<accession>A0A1J1IQ00</accession>
<keyword evidence="2" id="KW-0812">Transmembrane</keyword>
<dbReference type="GO" id="GO:0006508">
    <property type="term" value="P:proteolysis"/>
    <property type="evidence" value="ECO:0007669"/>
    <property type="project" value="InterPro"/>
</dbReference>
<dbReference type="GO" id="GO:0004222">
    <property type="term" value="F:metalloendopeptidase activity"/>
    <property type="evidence" value="ECO:0007669"/>
    <property type="project" value="InterPro"/>
</dbReference>
<name>A0A1J1IQ00_9DIPT</name>
<keyword evidence="4" id="KW-1185">Reference proteome</keyword>
<dbReference type="SUPFAM" id="SSF55486">
    <property type="entry name" value="Metalloproteases ('zincins'), catalytic domain"/>
    <property type="match status" value="1"/>
</dbReference>
<dbReference type="EMBL" id="CVRI01000057">
    <property type="protein sequence ID" value="CRL02315.1"/>
    <property type="molecule type" value="Genomic_DNA"/>
</dbReference>
<dbReference type="Gene3D" id="3.40.390.10">
    <property type="entry name" value="Collagenase (Catalytic Domain)"/>
    <property type="match status" value="1"/>
</dbReference>
<dbReference type="PROSITE" id="PS51885">
    <property type="entry name" value="NEPRILYSIN"/>
    <property type="match status" value="1"/>
</dbReference>
<evidence type="ECO:0000256" key="2">
    <source>
        <dbReference type="SAM" id="Phobius"/>
    </source>
</evidence>
<evidence type="ECO:0000313" key="3">
    <source>
        <dbReference type="EMBL" id="CRL02315.1"/>
    </source>
</evidence>
<dbReference type="Gene3D" id="1.10.1380.10">
    <property type="entry name" value="Neutral endopeptidase , domain2"/>
    <property type="match status" value="1"/>
</dbReference>
<dbReference type="InterPro" id="IPR042089">
    <property type="entry name" value="Peptidase_M13_dom_2"/>
</dbReference>
<evidence type="ECO:0000256" key="1">
    <source>
        <dbReference type="SAM" id="MobiDB-lite"/>
    </source>
</evidence>
<keyword evidence="2" id="KW-0472">Membrane</keyword>
<organism evidence="3 4">
    <name type="scientific">Clunio marinus</name>
    <dbReference type="NCBI Taxonomy" id="568069"/>
    <lineage>
        <taxon>Eukaryota</taxon>
        <taxon>Metazoa</taxon>
        <taxon>Ecdysozoa</taxon>
        <taxon>Arthropoda</taxon>
        <taxon>Hexapoda</taxon>
        <taxon>Insecta</taxon>
        <taxon>Pterygota</taxon>
        <taxon>Neoptera</taxon>
        <taxon>Endopterygota</taxon>
        <taxon>Diptera</taxon>
        <taxon>Nematocera</taxon>
        <taxon>Chironomoidea</taxon>
        <taxon>Chironomidae</taxon>
        <taxon>Clunio</taxon>
    </lineage>
</organism>
<dbReference type="Proteomes" id="UP000183832">
    <property type="component" value="Unassembled WGS sequence"/>
</dbReference>
<dbReference type="InterPro" id="IPR024079">
    <property type="entry name" value="MetalloPept_cat_dom_sf"/>
</dbReference>
<dbReference type="AlphaFoldDB" id="A0A1J1IQ00"/>
<sequence>MQDNNNSGNLLNGDTRSPDRFANIRAAEERKLLARNNGHNSKKIIMEQVTNIPIPEDDNEDGDKNSGHESGGTASTPVDADNTDSVLLKDNNQKNQNHPRRALEAIYTHYEISKKSRAPFLILSVACLILLLIVIVLAIVWPYIPSYMRADVCIEPECFDASKQILGWADVKEPVCENPYKFTCGNFINQYRNHELYLINKGEWGSNSHFEYEDLNAANAFISKLPNLPSRSSIQPMIKKIYTNCMNIRSEERTQENLQVLKTILETAPEQ</sequence>
<feature type="transmembrane region" description="Helical" evidence="2">
    <location>
        <begin position="120"/>
        <end position="144"/>
    </location>
</feature>
<feature type="region of interest" description="Disordered" evidence="1">
    <location>
        <begin position="49"/>
        <end position="100"/>
    </location>
</feature>
<reference evidence="3 4" key="1">
    <citation type="submission" date="2015-04" db="EMBL/GenBank/DDBJ databases">
        <authorList>
            <person name="Syromyatnikov M.Y."/>
            <person name="Popov V.N."/>
        </authorList>
    </citation>
    <scope>NUCLEOTIDE SEQUENCE [LARGE SCALE GENOMIC DNA]</scope>
</reference>
<keyword evidence="2" id="KW-1133">Transmembrane helix</keyword>
<proteinExistence type="predicted"/>
<dbReference type="InterPro" id="IPR000718">
    <property type="entry name" value="Peptidase_M13"/>
</dbReference>
<protein>
    <submittedName>
        <fullName evidence="3">CLUMA_CG015219, isoform A</fullName>
    </submittedName>
</protein>
<evidence type="ECO:0000313" key="4">
    <source>
        <dbReference type="Proteomes" id="UP000183832"/>
    </source>
</evidence>